<dbReference type="OrthoDB" id="431212at2759"/>
<organism evidence="4 5">
    <name type="scientific">Acer yangbiense</name>
    <dbReference type="NCBI Taxonomy" id="1000413"/>
    <lineage>
        <taxon>Eukaryota</taxon>
        <taxon>Viridiplantae</taxon>
        <taxon>Streptophyta</taxon>
        <taxon>Embryophyta</taxon>
        <taxon>Tracheophyta</taxon>
        <taxon>Spermatophyta</taxon>
        <taxon>Magnoliopsida</taxon>
        <taxon>eudicotyledons</taxon>
        <taxon>Gunneridae</taxon>
        <taxon>Pentapetalae</taxon>
        <taxon>rosids</taxon>
        <taxon>malvids</taxon>
        <taxon>Sapindales</taxon>
        <taxon>Sapindaceae</taxon>
        <taxon>Hippocastanoideae</taxon>
        <taxon>Acereae</taxon>
        <taxon>Acer</taxon>
    </lineage>
</organism>
<dbReference type="GO" id="GO:0015853">
    <property type="term" value="P:adenine transport"/>
    <property type="evidence" value="ECO:0007669"/>
    <property type="project" value="TreeGrafter"/>
</dbReference>
<gene>
    <name evidence="4" type="ORF">EZV62_023863</name>
</gene>
<reference evidence="5" key="1">
    <citation type="journal article" date="2019" name="Gigascience">
        <title>De novo genome assembly of the endangered Acer yangbiense, a plant species with extremely small populations endemic to Yunnan Province, China.</title>
        <authorList>
            <person name="Yang J."/>
            <person name="Wariss H.M."/>
            <person name="Tao L."/>
            <person name="Zhang R."/>
            <person name="Yun Q."/>
            <person name="Hollingsworth P."/>
            <person name="Dao Z."/>
            <person name="Luo G."/>
            <person name="Guo H."/>
            <person name="Ma Y."/>
            <person name="Sun W."/>
        </authorList>
    </citation>
    <scope>NUCLEOTIDE SEQUENCE [LARGE SCALE GENOMIC DNA]</scope>
    <source>
        <strain evidence="5">cv. Malutang</strain>
    </source>
</reference>
<dbReference type="AlphaFoldDB" id="A0A5C7H3M8"/>
<dbReference type="GO" id="GO:0005345">
    <property type="term" value="F:purine nucleobase transmembrane transporter activity"/>
    <property type="evidence" value="ECO:0007669"/>
    <property type="project" value="TreeGrafter"/>
</dbReference>
<keyword evidence="3" id="KW-0472">Membrane</keyword>
<keyword evidence="5" id="KW-1185">Reference proteome</keyword>
<sequence length="204" mass="22453">MGFLITSYGLMKEIKGSMIYGILFVTLISWFRDTSVTFFPHTTLGDANNNYFKKVVDFHKIESTAGAISFTNFNRTDVWLALATLLYVDMLATTGTLFTMTEIGGFINDQGNFEGEYVAYMVDARISIVPAFVTILRMPLTYSISNGIIGGIGLYVALSLYDWILGLVRRFLKLRKTLVKEHNQVSAASGGGGGSVDPSIVEVV</sequence>
<name>A0A5C7H3M8_9ROSI</name>
<accession>A0A5C7H3M8</accession>
<evidence type="ECO:0000313" key="5">
    <source>
        <dbReference type="Proteomes" id="UP000323000"/>
    </source>
</evidence>
<keyword evidence="3" id="KW-0812">Transmembrane</keyword>
<dbReference type="EMBL" id="VAHF01000011">
    <property type="protein sequence ID" value="TXG51339.1"/>
    <property type="molecule type" value="Genomic_DNA"/>
</dbReference>
<evidence type="ECO:0000256" key="1">
    <source>
        <dbReference type="ARBA" id="ARBA00022448"/>
    </source>
</evidence>
<evidence type="ECO:0000256" key="3">
    <source>
        <dbReference type="SAM" id="Phobius"/>
    </source>
</evidence>
<dbReference type="InterPro" id="IPR045018">
    <property type="entry name" value="Azg-like"/>
</dbReference>
<dbReference type="GO" id="GO:0005886">
    <property type="term" value="C:plasma membrane"/>
    <property type="evidence" value="ECO:0007669"/>
    <property type="project" value="TreeGrafter"/>
</dbReference>
<dbReference type="Proteomes" id="UP000323000">
    <property type="component" value="Chromosome 11"/>
</dbReference>
<keyword evidence="3" id="KW-1133">Transmembrane helix</keyword>
<comment type="caution">
    <text evidence="4">The sequence shown here is derived from an EMBL/GenBank/DDBJ whole genome shotgun (WGS) entry which is preliminary data.</text>
</comment>
<feature type="transmembrane region" description="Helical" evidence="3">
    <location>
        <begin position="12"/>
        <end position="31"/>
    </location>
</feature>
<feature type="transmembrane region" description="Helical" evidence="3">
    <location>
        <begin position="148"/>
        <end position="168"/>
    </location>
</feature>
<dbReference type="GO" id="GO:0015854">
    <property type="term" value="P:guanine transport"/>
    <property type="evidence" value="ECO:0007669"/>
    <property type="project" value="TreeGrafter"/>
</dbReference>
<dbReference type="PANTHER" id="PTHR43337:SF13">
    <property type="entry name" value="ADENINE_GUANINE PERMEASE AZG2"/>
    <property type="match status" value="1"/>
</dbReference>
<keyword evidence="1" id="KW-0813">Transport</keyword>
<feature type="transmembrane region" description="Helical" evidence="3">
    <location>
        <begin position="78"/>
        <end position="98"/>
    </location>
</feature>
<evidence type="ECO:0000256" key="2">
    <source>
        <dbReference type="SAM" id="MobiDB-lite"/>
    </source>
</evidence>
<feature type="region of interest" description="Disordered" evidence="2">
    <location>
        <begin position="185"/>
        <end position="204"/>
    </location>
</feature>
<evidence type="ECO:0000313" key="4">
    <source>
        <dbReference type="EMBL" id="TXG51339.1"/>
    </source>
</evidence>
<protein>
    <submittedName>
        <fullName evidence="4">Uncharacterized protein</fullName>
    </submittedName>
</protein>
<proteinExistence type="predicted"/>
<dbReference type="PANTHER" id="PTHR43337">
    <property type="entry name" value="XANTHINE/URACIL PERMEASE C887.17-RELATED"/>
    <property type="match status" value="1"/>
</dbReference>